<keyword evidence="2" id="KW-1185">Reference proteome</keyword>
<dbReference type="Pfam" id="PF14236">
    <property type="entry name" value="DruA"/>
    <property type="match status" value="2"/>
</dbReference>
<organism evidence="1 2">
    <name type="scientific">Hymenobacter jeollabukensis</name>
    <dbReference type="NCBI Taxonomy" id="2025313"/>
    <lineage>
        <taxon>Bacteria</taxon>
        <taxon>Pseudomonadati</taxon>
        <taxon>Bacteroidota</taxon>
        <taxon>Cytophagia</taxon>
        <taxon>Cytophagales</taxon>
        <taxon>Hymenobacteraceae</taxon>
        <taxon>Hymenobacter</taxon>
    </lineage>
</organism>
<evidence type="ECO:0000313" key="2">
    <source>
        <dbReference type="Proteomes" id="UP000305517"/>
    </source>
</evidence>
<dbReference type="EMBL" id="VAJM01000016">
    <property type="protein sequence ID" value="TLM88656.1"/>
    <property type="molecule type" value="Genomic_DNA"/>
</dbReference>
<gene>
    <name evidence="1" type="ORF">FDY95_22740</name>
</gene>
<evidence type="ECO:0000313" key="1">
    <source>
        <dbReference type="EMBL" id="TLM88656.1"/>
    </source>
</evidence>
<sequence length="655" mass="73922">MYDLTPQLPDTAVNTSLWGVLANDWLPLEQAAALRHWLTETLPAAALSRPEELRLAVFVRVLADLAGQGWHFHSSRPGRLKAYPPDSTPRTAQPGYVAPAPLEIKQHLRQGLVAHRDEQLADPLNQRFIQRMERVRYHEGRRVSVRHLLADPQVLANDIESALRVAEPKRTARLMEVVKPYLQLVTEDLDEHTGLRLLDIWRYCRYTWSLPFNTQPGRRMFYLVRDASRLNHPVMGIAALGSAVVQISCRDEFVGWTLSALRVAPDPIARLHALRAELRRAIDEVYCDDFLAEQLITPTDLVAPTLEVGLRLRAAAALLPVANRGQHKLSSSLEWDARTDLFRRKRAVTLAELLNALCEFDKAALLDESIRLESLFSYKEGKKALSIALRSIKKRHVAASMMEITTCGAIPPYGDLLGGKLVSMLMASPQVTTEYRQRYRTMSSVIASRMSGKEFVRQPELVLLGTTSLYHVGSSQYNRIKIPTDKGSLKYIGVGRTEGFGHVHLSQHAYNLIQEMLRHDQSEQSYTFAAGVNYKMRSIASALAMLGLQRLQNHASPRLVYALPIATNWQQFLLGIDSAPTWHFAQDNPQEGTQQIIDFWKSRWFVKRAQRPDILAKLNYSSVLPSLAHFGESSPQSRDPKQIAIFFSADHACPE</sequence>
<name>A0A5R8WIF4_9BACT</name>
<accession>A0A5R8WIF4</accession>
<reference evidence="1 2" key="1">
    <citation type="submission" date="2019-05" db="EMBL/GenBank/DDBJ databases">
        <title>Hymenobacter edaphi sp. nov., isolated from abandoned arsenic-contaminated farmland soil.</title>
        <authorList>
            <person name="Nie L."/>
        </authorList>
    </citation>
    <scope>NUCLEOTIDE SEQUENCE [LARGE SCALE GENOMIC DNA]</scope>
    <source>
        <strain evidence="1 2">1-3-3-8</strain>
    </source>
</reference>
<proteinExistence type="predicted"/>
<dbReference type="AlphaFoldDB" id="A0A5R8WIF4"/>
<protein>
    <submittedName>
        <fullName evidence="1">DUF4338 domain-containing protein</fullName>
    </submittedName>
</protein>
<dbReference type="OrthoDB" id="257964at2"/>
<dbReference type="RefSeq" id="WP_138081388.1">
    <property type="nucleotide sequence ID" value="NZ_VAJM01000016.1"/>
</dbReference>
<dbReference type="InterPro" id="IPR025639">
    <property type="entry name" value="DruA"/>
</dbReference>
<comment type="caution">
    <text evidence="1">The sequence shown here is derived from an EMBL/GenBank/DDBJ whole genome shotgun (WGS) entry which is preliminary data.</text>
</comment>
<dbReference type="Proteomes" id="UP000305517">
    <property type="component" value="Unassembled WGS sequence"/>
</dbReference>